<dbReference type="PIRSF" id="PIRSF004869">
    <property type="entry name" value="PflX_prd"/>
    <property type="match status" value="1"/>
</dbReference>
<dbReference type="GO" id="GO:0003824">
    <property type="term" value="F:catalytic activity"/>
    <property type="evidence" value="ECO:0007669"/>
    <property type="project" value="InterPro"/>
</dbReference>
<evidence type="ECO:0000313" key="9">
    <source>
        <dbReference type="Proteomes" id="UP000660729"/>
    </source>
</evidence>
<feature type="binding site" evidence="5">
    <location>
        <position position="123"/>
    </location>
    <ligand>
        <name>[4Fe-4S] cluster</name>
        <dbReference type="ChEBI" id="CHEBI:49883"/>
        <note>4Fe-4S-S-AdoMet</note>
    </ligand>
</feature>
<accession>A0A8H6VKH1</accession>
<proteinExistence type="predicted"/>
<evidence type="ECO:0000313" key="8">
    <source>
        <dbReference type="EMBL" id="KAF7193707.1"/>
    </source>
</evidence>
<evidence type="ECO:0000256" key="3">
    <source>
        <dbReference type="ARBA" id="ARBA00023004"/>
    </source>
</evidence>
<dbReference type="Proteomes" id="UP000660729">
    <property type="component" value="Unassembled WGS sequence"/>
</dbReference>
<evidence type="ECO:0000256" key="1">
    <source>
        <dbReference type="ARBA" id="ARBA00022691"/>
    </source>
</evidence>
<dbReference type="InterPro" id="IPR013785">
    <property type="entry name" value="Aldolase_TIM"/>
</dbReference>
<dbReference type="SFLD" id="SFLDS00029">
    <property type="entry name" value="Radical_SAM"/>
    <property type="match status" value="1"/>
</dbReference>
<name>A0A8H6VKH1_9PEZI</name>
<keyword evidence="1 5" id="KW-0949">S-adenosyl-L-methionine</keyword>
<dbReference type="SFLD" id="SFLDG01099">
    <property type="entry name" value="Uncharacterised_Radical_SAM_Su"/>
    <property type="match status" value="1"/>
</dbReference>
<reference evidence="8" key="1">
    <citation type="submission" date="2020-04" db="EMBL/GenBank/DDBJ databases">
        <title>Draft genome resource of the tomato pathogen Pseudocercospora fuligena.</title>
        <authorList>
            <person name="Zaccaron A."/>
        </authorList>
    </citation>
    <scope>NUCLEOTIDE SEQUENCE</scope>
    <source>
        <strain evidence="8">PF001</strain>
    </source>
</reference>
<dbReference type="InterPro" id="IPR007197">
    <property type="entry name" value="rSAM"/>
</dbReference>
<protein>
    <recommendedName>
        <fullName evidence="7">Radical SAM core domain-containing protein</fullName>
    </recommendedName>
</protein>
<dbReference type="GO" id="GO:0046872">
    <property type="term" value="F:metal ion binding"/>
    <property type="evidence" value="ECO:0007669"/>
    <property type="project" value="UniProtKB-KW"/>
</dbReference>
<keyword evidence="3 5" id="KW-0408">Iron</keyword>
<evidence type="ECO:0000256" key="4">
    <source>
        <dbReference type="ARBA" id="ARBA00023014"/>
    </source>
</evidence>
<dbReference type="EMBL" id="JABCIY010000076">
    <property type="protein sequence ID" value="KAF7193707.1"/>
    <property type="molecule type" value="Genomic_DNA"/>
</dbReference>
<dbReference type="Pfam" id="PF04055">
    <property type="entry name" value="Radical_SAM"/>
    <property type="match status" value="1"/>
</dbReference>
<feature type="binding site" evidence="5">
    <location>
        <position position="120"/>
    </location>
    <ligand>
        <name>[4Fe-4S] cluster</name>
        <dbReference type="ChEBI" id="CHEBI:49883"/>
        <note>4Fe-4S-S-AdoMet</note>
    </ligand>
</feature>
<feature type="compositionally biased region" description="Basic residues" evidence="6">
    <location>
        <begin position="301"/>
        <end position="310"/>
    </location>
</feature>
<dbReference type="Gene3D" id="3.20.20.70">
    <property type="entry name" value="Aldolase class I"/>
    <property type="match status" value="1"/>
</dbReference>
<keyword evidence="2 5" id="KW-0479">Metal-binding</keyword>
<dbReference type="PANTHER" id="PTHR43075:SF1">
    <property type="entry name" value="FORMATE LYASE ACTIVATING ENZYME, PUTATIVE (AFU_ORTHOLOGUE AFUA_2G15630)-RELATED"/>
    <property type="match status" value="1"/>
</dbReference>
<sequence>MLSRATPRVLRPPIRCSWNSQRRQRSFLSPPYLLDEYIPRYQLLTSQQEAKKRSAAYAHLSNCNLCPRLCGVNRFQKRGTCLIGADVTVNTIAPHFGEEPCVQGHNGSGSVFFSGCNLRCVFCQNHDIAHTKNGFDLSPEELGEWYVKLQQVGNVHNINLVTPEHVVPQVALSILHAKQLGLRIPIIYNTSSFDSLESIELMDGLVDIYLADFKVWEPATSKRLLKADNYAEVAMESIKAMHTQVGDLSFTADGIAKSGVLLRHLVMPGKQEVGKHIVRWLAENLSKDLYVHIMEQYHPRAHVGKSRRTTSGRAKDIASGTVEPGDVPAGEKEKQQVRYADINRAVSDGELDSVTKAAREAGLWRLLDAAEHGGFNI</sequence>
<evidence type="ECO:0000256" key="5">
    <source>
        <dbReference type="PIRSR" id="PIRSR004869-50"/>
    </source>
</evidence>
<dbReference type="InterPro" id="IPR040085">
    <property type="entry name" value="MJ0674-like"/>
</dbReference>
<comment type="caution">
    <text evidence="8">The sequence shown here is derived from an EMBL/GenBank/DDBJ whole genome shotgun (WGS) entry which is preliminary data.</text>
</comment>
<evidence type="ECO:0000259" key="7">
    <source>
        <dbReference type="Pfam" id="PF04055"/>
    </source>
</evidence>
<feature type="domain" description="Radical SAM core" evidence="7">
    <location>
        <begin position="111"/>
        <end position="242"/>
    </location>
</feature>
<dbReference type="GO" id="GO:0051536">
    <property type="term" value="F:iron-sulfur cluster binding"/>
    <property type="evidence" value="ECO:0007669"/>
    <property type="project" value="UniProtKB-KW"/>
</dbReference>
<gene>
    <name evidence="8" type="ORF">HII31_04957</name>
</gene>
<dbReference type="InterPro" id="IPR016431">
    <property type="entry name" value="Pyrv-formate_lyase-activ_prd"/>
</dbReference>
<dbReference type="OrthoDB" id="1856718at2759"/>
<feature type="region of interest" description="Disordered" evidence="6">
    <location>
        <begin position="301"/>
        <end position="335"/>
    </location>
</feature>
<feature type="binding site" evidence="5">
    <location>
        <position position="116"/>
    </location>
    <ligand>
        <name>[4Fe-4S] cluster</name>
        <dbReference type="ChEBI" id="CHEBI:49883"/>
        <note>4Fe-4S-S-AdoMet</note>
    </ligand>
</feature>
<dbReference type="AlphaFoldDB" id="A0A8H6VKH1"/>
<dbReference type="PANTHER" id="PTHR43075">
    <property type="entry name" value="FORMATE LYASE ACTIVATING ENZYME, PUTATIVE (AFU_ORTHOLOGUE AFUA_2G15630)-RELATED"/>
    <property type="match status" value="1"/>
</dbReference>
<evidence type="ECO:0000256" key="2">
    <source>
        <dbReference type="ARBA" id="ARBA00022723"/>
    </source>
</evidence>
<organism evidence="8 9">
    <name type="scientific">Pseudocercospora fuligena</name>
    <dbReference type="NCBI Taxonomy" id="685502"/>
    <lineage>
        <taxon>Eukaryota</taxon>
        <taxon>Fungi</taxon>
        <taxon>Dikarya</taxon>
        <taxon>Ascomycota</taxon>
        <taxon>Pezizomycotina</taxon>
        <taxon>Dothideomycetes</taxon>
        <taxon>Dothideomycetidae</taxon>
        <taxon>Mycosphaerellales</taxon>
        <taxon>Mycosphaerellaceae</taxon>
        <taxon>Pseudocercospora</taxon>
    </lineage>
</organism>
<comment type="cofactor">
    <cofactor evidence="5">
        <name>[4Fe-4S] cluster</name>
        <dbReference type="ChEBI" id="CHEBI:49883"/>
    </cofactor>
    <text evidence="5">Binds 1 [4Fe-4S] cluster. The cluster is coordinated with 3 cysteines and an exchangeable S-adenosyl-L-methionine.</text>
</comment>
<dbReference type="SUPFAM" id="SSF102114">
    <property type="entry name" value="Radical SAM enzymes"/>
    <property type="match status" value="1"/>
</dbReference>
<evidence type="ECO:0000256" key="6">
    <source>
        <dbReference type="SAM" id="MobiDB-lite"/>
    </source>
</evidence>
<keyword evidence="9" id="KW-1185">Reference proteome</keyword>
<dbReference type="InterPro" id="IPR058240">
    <property type="entry name" value="rSAM_sf"/>
</dbReference>
<keyword evidence="4 5" id="KW-0411">Iron-sulfur</keyword>